<evidence type="ECO:0000256" key="2">
    <source>
        <dbReference type="SAM" id="Phobius"/>
    </source>
</evidence>
<name>A0A8H7D0Z6_9AGAR</name>
<reference evidence="3" key="1">
    <citation type="submission" date="2020-05" db="EMBL/GenBank/DDBJ databases">
        <title>Mycena genomes resolve the evolution of fungal bioluminescence.</title>
        <authorList>
            <person name="Tsai I.J."/>
        </authorList>
    </citation>
    <scope>NUCLEOTIDE SEQUENCE</scope>
    <source>
        <strain evidence="3">160909Yilan</strain>
    </source>
</reference>
<dbReference type="AlphaFoldDB" id="A0A8H7D0Z6"/>
<sequence>MLSSSRSGPSAAVSDRSTTSAASISITLSATRSQSQPGPTLLASGGGGTGQGPQSALYLYTFLTTLILLLGASSAIIARSLMLRRRHWRMMAQLSNGSWILPARVSVDLCKPPQLWDAWVQPSMYAHGENEKDFWDGIMPFATAYSPCPSTTTPSVAASPALTTPETLATPTMKLPNVHVAVLIAMPAPGILLASPTTPQTPTWMLDNYELPHLEVGLASVAVKNTNGDGAERDVDGEYEDGGPVKM</sequence>
<feature type="region of interest" description="Disordered" evidence="1">
    <location>
        <begin position="28"/>
        <end position="47"/>
    </location>
</feature>
<gene>
    <name evidence="3" type="ORF">MSAN_01385700</name>
</gene>
<accession>A0A8H7D0Z6</accession>
<dbReference type="Proteomes" id="UP000623467">
    <property type="component" value="Unassembled WGS sequence"/>
</dbReference>
<comment type="caution">
    <text evidence="3">The sequence shown here is derived from an EMBL/GenBank/DDBJ whole genome shotgun (WGS) entry which is preliminary data.</text>
</comment>
<feature type="region of interest" description="Disordered" evidence="1">
    <location>
        <begin position="226"/>
        <end position="247"/>
    </location>
</feature>
<dbReference type="EMBL" id="JACAZH010000011">
    <property type="protein sequence ID" value="KAF7354718.1"/>
    <property type="molecule type" value="Genomic_DNA"/>
</dbReference>
<keyword evidence="2" id="KW-1133">Transmembrane helix</keyword>
<evidence type="ECO:0000313" key="3">
    <source>
        <dbReference type="EMBL" id="KAF7354718.1"/>
    </source>
</evidence>
<feature type="transmembrane region" description="Helical" evidence="2">
    <location>
        <begin position="57"/>
        <end position="81"/>
    </location>
</feature>
<proteinExistence type="predicted"/>
<keyword evidence="2" id="KW-0472">Membrane</keyword>
<organism evidence="3 4">
    <name type="scientific">Mycena sanguinolenta</name>
    <dbReference type="NCBI Taxonomy" id="230812"/>
    <lineage>
        <taxon>Eukaryota</taxon>
        <taxon>Fungi</taxon>
        <taxon>Dikarya</taxon>
        <taxon>Basidiomycota</taxon>
        <taxon>Agaricomycotina</taxon>
        <taxon>Agaricomycetes</taxon>
        <taxon>Agaricomycetidae</taxon>
        <taxon>Agaricales</taxon>
        <taxon>Marasmiineae</taxon>
        <taxon>Mycenaceae</taxon>
        <taxon>Mycena</taxon>
    </lineage>
</organism>
<protein>
    <submittedName>
        <fullName evidence="3">Uncharacterized protein</fullName>
    </submittedName>
</protein>
<feature type="compositionally biased region" description="Low complexity" evidence="1">
    <location>
        <begin position="28"/>
        <end position="43"/>
    </location>
</feature>
<dbReference type="OrthoDB" id="10487198at2759"/>
<keyword evidence="4" id="KW-1185">Reference proteome</keyword>
<evidence type="ECO:0000313" key="4">
    <source>
        <dbReference type="Proteomes" id="UP000623467"/>
    </source>
</evidence>
<keyword evidence="2" id="KW-0812">Transmembrane</keyword>
<evidence type="ECO:0000256" key="1">
    <source>
        <dbReference type="SAM" id="MobiDB-lite"/>
    </source>
</evidence>